<dbReference type="Proteomes" id="UP000308600">
    <property type="component" value="Unassembled WGS sequence"/>
</dbReference>
<accession>A0ACD3BAP2</accession>
<evidence type="ECO:0000313" key="1">
    <source>
        <dbReference type="EMBL" id="TFK75123.1"/>
    </source>
</evidence>
<keyword evidence="2" id="KW-1185">Reference proteome</keyword>
<organism evidence="1 2">
    <name type="scientific">Pluteus cervinus</name>
    <dbReference type="NCBI Taxonomy" id="181527"/>
    <lineage>
        <taxon>Eukaryota</taxon>
        <taxon>Fungi</taxon>
        <taxon>Dikarya</taxon>
        <taxon>Basidiomycota</taxon>
        <taxon>Agaricomycotina</taxon>
        <taxon>Agaricomycetes</taxon>
        <taxon>Agaricomycetidae</taxon>
        <taxon>Agaricales</taxon>
        <taxon>Pluteineae</taxon>
        <taxon>Pluteaceae</taxon>
        <taxon>Pluteus</taxon>
    </lineage>
</organism>
<sequence>MHSFAIRPGIQCSTFNSPLQANSQENLTGTLLSDEADGDLLYTVITGRNAQSISRLRDALYQEIASWKWNDTYSDIFTVRGEQPRPISSWIETDSTVYFEASDSREY</sequence>
<protein>
    <submittedName>
        <fullName evidence="1">Uncharacterized protein</fullName>
    </submittedName>
</protein>
<evidence type="ECO:0000313" key="2">
    <source>
        <dbReference type="Proteomes" id="UP000308600"/>
    </source>
</evidence>
<proteinExistence type="predicted"/>
<name>A0ACD3BAP2_9AGAR</name>
<dbReference type="EMBL" id="ML208264">
    <property type="protein sequence ID" value="TFK75123.1"/>
    <property type="molecule type" value="Genomic_DNA"/>
</dbReference>
<gene>
    <name evidence="1" type="ORF">BDN72DRAFT_832433</name>
</gene>
<reference evidence="1 2" key="1">
    <citation type="journal article" date="2019" name="Nat. Ecol. Evol.">
        <title>Megaphylogeny resolves global patterns of mushroom evolution.</title>
        <authorList>
            <person name="Varga T."/>
            <person name="Krizsan K."/>
            <person name="Foldi C."/>
            <person name="Dima B."/>
            <person name="Sanchez-Garcia M."/>
            <person name="Sanchez-Ramirez S."/>
            <person name="Szollosi G.J."/>
            <person name="Szarkandi J.G."/>
            <person name="Papp V."/>
            <person name="Albert L."/>
            <person name="Andreopoulos W."/>
            <person name="Angelini C."/>
            <person name="Antonin V."/>
            <person name="Barry K.W."/>
            <person name="Bougher N.L."/>
            <person name="Buchanan P."/>
            <person name="Buyck B."/>
            <person name="Bense V."/>
            <person name="Catcheside P."/>
            <person name="Chovatia M."/>
            <person name="Cooper J."/>
            <person name="Damon W."/>
            <person name="Desjardin D."/>
            <person name="Finy P."/>
            <person name="Geml J."/>
            <person name="Haridas S."/>
            <person name="Hughes K."/>
            <person name="Justo A."/>
            <person name="Karasinski D."/>
            <person name="Kautmanova I."/>
            <person name="Kiss B."/>
            <person name="Kocsube S."/>
            <person name="Kotiranta H."/>
            <person name="LaButti K.M."/>
            <person name="Lechner B.E."/>
            <person name="Liimatainen K."/>
            <person name="Lipzen A."/>
            <person name="Lukacs Z."/>
            <person name="Mihaltcheva S."/>
            <person name="Morgado L.N."/>
            <person name="Niskanen T."/>
            <person name="Noordeloos M.E."/>
            <person name="Ohm R.A."/>
            <person name="Ortiz-Santana B."/>
            <person name="Ovrebo C."/>
            <person name="Racz N."/>
            <person name="Riley R."/>
            <person name="Savchenko A."/>
            <person name="Shiryaev A."/>
            <person name="Soop K."/>
            <person name="Spirin V."/>
            <person name="Szebenyi C."/>
            <person name="Tomsovsky M."/>
            <person name="Tulloss R.E."/>
            <person name="Uehling J."/>
            <person name="Grigoriev I.V."/>
            <person name="Vagvolgyi C."/>
            <person name="Papp T."/>
            <person name="Martin F.M."/>
            <person name="Miettinen O."/>
            <person name="Hibbett D.S."/>
            <person name="Nagy L.G."/>
        </authorList>
    </citation>
    <scope>NUCLEOTIDE SEQUENCE [LARGE SCALE GENOMIC DNA]</scope>
    <source>
        <strain evidence="1 2">NL-1719</strain>
    </source>
</reference>